<feature type="compositionally biased region" description="Polar residues" evidence="1">
    <location>
        <begin position="1"/>
        <end position="19"/>
    </location>
</feature>
<dbReference type="AlphaFoldDB" id="A0A3N4LY82"/>
<dbReference type="EMBL" id="ML121533">
    <property type="protein sequence ID" value="RPB26638.1"/>
    <property type="molecule type" value="Genomic_DNA"/>
</dbReference>
<evidence type="ECO:0000256" key="1">
    <source>
        <dbReference type="SAM" id="MobiDB-lite"/>
    </source>
</evidence>
<name>A0A3N4LY82_9PEZI</name>
<dbReference type="Proteomes" id="UP000267821">
    <property type="component" value="Unassembled WGS sequence"/>
</dbReference>
<proteinExistence type="predicted"/>
<keyword evidence="3" id="KW-1185">Reference proteome</keyword>
<evidence type="ECO:0000313" key="2">
    <source>
        <dbReference type="EMBL" id="RPB26638.1"/>
    </source>
</evidence>
<sequence>MSTRGSLREGSSNPQQVSQVEEGVNALFQAAMISSSQHEDSYTEKEQSSEHEASRTGGSDILELETTSTHRDRYTGPRPPRPQYTEEQEDAIRFHRDDLCMTWTEVMNAYNDLYDSETGKKWESRSISGLQSRYYRLLDIPVNHAKKQSKPRPDLGILVMKPHKRYWWMGEAEGVQEAASTNSKVEDEYSASNYDEQEDEATKSQDEALFIFH</sequence>
<reference evidence="2 3" key="1">
    <citation type="journal article" date="2018" name="Nat. Ecol. Evol.">
        <title>Pezizomycetes genomes reveal the molecular basis of ectomycorrhizal truffle lifestyle.</title>
        <authorList>
            <person name="Murat C."/>
            <person name="Payen T."/>
            <person name="Noel B."/>
            <person name="Kuo A."/>
            <person name="Morin E."/>
            <person name="Chen J."/>
            <person name="Kohler A."/>
            <person name="Krizsan K."/>
            <person name="Balestrini R."/>
            <person name="Da Silva C."/>
            <person name="Montanini B."/>
            <person name="Hainaut M."/>
            <person name="Levati E."/>
            <person name="Barry K.W."/>
            <person name="Belfiori B."/>
            <person name="Cichocki N."/>
            <person name="Clum A."/>
            <person name="Dockter R.B."/>
            <person name="Fauchery L."/>
            <person name="Guy J."/>
            <person name="Iotti M."/>
            <person name="Le Tacon F."/>
            <person name="Lindquist E.A."/>
            <person name="Lipzen A."/>
            <person name="Malagnac F."/>
            <person name="Mello A."/>
            <person name="Molinier V."/>
            <person name="Miyauchi S."/>
            <person name="Poulain J."/>
            <person name="Riccioni C."/>
            <person name="Rubini A."/>
            <person name="Sitrit Y."/>
            <person name="Splivallo R."/>
            <person name="Traeger S."/>
            <person name="Wang M."/>
            <person name="Zifcakova L."/>
            <person name="Wipf D."/>
            <person name="Zambonelli A."/>
            <person name="Paolocci F."/>
            <person name="Nowrousian M."/>
            <person name="Ottonello S."/>
            <person name="Baldrian P."/>
            <person name="Spatafora J.W."/>
            <person name="Henrissat B."/>
            <person name="Nagy L.G."/>
            <person name="Aury J.M."/>
            <person name="Wincker P."/>
            <person name="Grigoriev I.V."/>
            <person name="Bonfante P."/>
            <person name="Martin F.M."/>
        </authorList>
    </citation>
    <scope>NUCLEOTIDE SEQUENCE [LARGE SCALE GENOMIC DNA]</scope>
    <source>
        <strain evidence="2 3">ATCC MYA-4762</strain>
    </source>
</reference>
<dbReference type="InParanoid" id="A0A3N4LY82"/>
<organism evidence="2 3">
    <name type="scientific">Terfezia boudieri ATCC MYA-4762</name>
    <dbReference type="NCBI Taxonomy" id="1051890"/>
    <lineage>
        <taxon>Eukaryota</taxon>
        <taxon>Fungi</taxon>
        <taxon>Dikarya</taxon>
        <taxon>Ascomycota</taxon>
        <taxon>Pezizomycotina</taxon>
        <taxon>Pezizomycetes</taxon>
        <taxon>Pezizales</taxon>
        <taxon>Pezizaceae</taxon>
        <taxon>Terfezia</taxon>
    </lineage>
</organism>
<feature type="compositionally biased region" description="Basic and acidic residues" evidence="1">
    <location>
        <begin position="37"/>
        <end position="54"/>
    </location>
</feature>
<dbReference type="OrthoDB" id="3921745at2759"/>
<protein>
    <submittedName>
        <fullName evidence="2">Uncharacterized protein</fullName>
    </submittedName>
</protein>
<feature type="region of interest" description="Disordered" evidence="1">
    <location>
        <begin position="177"/>
        <end position="205"/>
    </location>
</feature>
<gene>
    <name evidence="2" type="ORF">L211DRAFT_866146</name>
</gene>
<evidence type="ECO:0000313" key="3">
    <source>
        <dbReference type="Proteomes" id="UP000267821"/>
    </source>
</evidence>
<accession>A0A3N4LY82</accession>
<feature type="region of interest" description="Disordered" evidence="1">
    <location>
        <begin position="1"/>
        <end position="89"/>
    </location>
</feature>